<gene>
    <name evidence="1" type="ORF">A3E65_00685</name>
</gene>
<accession>A0A1F6EEX7</accession>
<comment type="caution">
    <text evidence="1">The sequence shown here is derived from an EMBL/GenBank/DDBJ whole genome shotgun (WGS) entry which is preliminary data.</text>
</comment>
<protein>
    <submittedName>
        <fullName evidence="1">Uncharacterized protein</fullName>
    </submittedName>
</protein>
<sequence>MSETTSSVHAGTQAPSWTLEDFIREYAHAYPGNNTDFVRRWAGFHFANFVANGTIPDFMRHV</sequence>
<proteinExistence type="predicted"/>
<dbReference type="Proteomes" id="UP000178392">
    <property type="component" value="Unassembled WGS sequence"/>
</dbReference>
<evidence type="ECO:0000313" key="1">
    <source>
        <dbReference type="EMBL" id="OGG72219.1"/>
    </source>
</evidence>
<organism evidence="1 2">
    <name type="scientific">Candidatus Kaiserbacteria bacterium RIFCSPHIGHO2_12_FULL_56_13</name>
    <dbReference type="NCBI Taxonomy" id="1798505"/>
    <lineage>
        <taxon>Bacteria</taxon>
        <taxon>Candidatus Kaiseribacteriota</taxon>
    </lineage>
</organism>
<reference evidence="1 2" key="1">
    <citation type="journal article" date="2016" name="Nat. Commun.">
        <title>Thousands of microbial genomes shed light on interconnected biogeochemical processes in an aquifer system.</title>
        <authorList>
            <person name="Anantharaman K."/>
            <person name="Brown C.T."/>
            <person name="Hug L.A."/>
            <person name="Sharon I."/>
            <person name="Castelle C.J."/>
            <person name="Probst A.J."/>
            <person name="Thomas B.C."/>
            <person name="Singh A."/>
            <person name="Wilkins M.J."/>
            <person name="Karaoz U."/>
            <person name="Brodie E.L."/>
            <person name="Williams K.H."/>
            <person name="Hubbard S.S."/>
            <person name="Banfield J.F."/>
        </authorList>
    </citation>
    <scope>NUCLEOTIDE SEQUENCE [LARGE SCALE GENOMIC DNA]</scope>
</reference>
<dbReference type="AlphaFoldDB" id="A0A1F6EEX7"/>
<dbReference type="EMBL" id="MFLS01000014">
    <property type="protein sequence ID" value="OGG72219.1"/>
    <property type="molecule type" value="Genomic_DNA"/>
</dbReference>
<evidence type="ECO:0000313" key="2">
    <source>
        <dbReference type="Proteomes" id="UP000178392"/>
    </source>
</evidence>
<name>A0A1F6EEX7_9BACT</name>